<evidence type="ECO:0000313" key="1">
    <source>
        <dbReference type="EMBL" id="CAI2381866.1"/>
    </source>
</evidence>
<proteinExistence type="predicted"/>
<protein>
    <submittedName>
        <fullName evidence="1">Uncharacterized protein</fullName>
    </submittedName>
</protein>
<comment type="caution">
    <text evidence="1">The sequence shown here is derived from an EMBL/GenBank/DDBJ whole genome shotgun (WGS) entry which is preliminary data.</text>
</comment>
<accession>A0AAD1XYN1</accession>
<dbReference type="AlphaFoldDB" id="A0AAD1XYN1"/>
<name>A0AAD1XYN1_EUPCR</name>
<keyword evidence="2" id="KW-1185">Reference proteome</keyword>
<sequence>MALYPLILSLLDCFPAEVRPLHSLCFCLSLQIQLILGSFPIIVWNGSIMMIS</sequence>
<dbReference type="EMBL" id="CAMPGE010023995">
    <property type="protein sequence ID" value="CAI2381866.1"/>
    <property type="molecule type" value="Genomic_DNA"/>
</dbReference>
<reference evidence="1" key="1">
    <citation type="submission" date="2023-07" db="EMBL/GenBank/DDBJ databases">
        <authorList>
            <consortium name="AG Swart"/>
            <person name="Singh M."/>
            <person name="Singh A."/>
            <person name="Seah K."/>
            <person name="Emmerich C."/>
        </authorList>
    </citation>
    <scope>NUCLEOTIDE SEQUENCE</scope>
    <source>
        <strain evidence="1">DP1</strain>
    </source>
</reference>
<organism evidence="1 2">
    <name type="scientific">Euplotes crassus</name>
    <dbReference type="NCBI Taxonomy" id="5936"/>
    <lineage>
        <taxon>Eukaryota</taxon>
        <taxon>Sar</taxon>
        <taxon>Alveolata</taxon>
        <taxon>Ciliophora</taxon>
        <taxon>Intramacronucleata</taxon>
        <taxon>Spirotrichea</taxon>
        <taxon>Hypotrichia</taxon>
        <taxon>Euplotida</taxon>
        <taxon>Euplotidae</taxon>
        <taxon>Moneuplotes</taxon>
    </lineage>
</organism>
<gene>
    <name evidence="1" type="ORF">ECRASSUSDP1_LOCUS23332</name>
</gene>
<evidence type="ECO:0000313" key="2">
    <source>
        <dbReference type="Proteomes" id="UP001295684"/>
    </source>
</evidence>
<dbReference type="Proteomes" id="UP001295684">
    <property type="component" value="Unassembled WGS sequence"/>
</dbReference>